<protein>
    <submittedName>
        <fullName evidence="2">Uncharacterized protein</fullName>
    </submittedName>
</protein>
<organism evidence="2 3">
    <name type="scientific">Archangium violaceum Cb vi76</name>
    <dbReference type="NCBI Taxonomy" id="1406225"/>
    <lineage>
        <taxon>Bacteria</taxon>
        <taxon>Pseudomonadati</taxon>
        <taxon>Myxococcota</taxon>
        <taxon>Myxococcia</taxon>
        <taxon>Myxococcales</taxon>
        <taxon>Cystobacterineae</taxon>
        <taxon>Archangiaceae</taxon>
        <taxon>Archangium</taxon>
    </lineage>
</organism>
<dbReference type="RefSeq" id="WP_043402763.1">
    <property type="nucleotide sequence ID" value="NZ_JPMI01000216.1"/>
</dbReference>
<feature type="region of interest" description="Disordered" evidence="1">
    <location>
        <begin position="112"/>
        <end position="131"/>
    </location>
</feature>
<reference evidence="2 3" key="1">
    <citation type="submission" date="2014-07" db="EMBL/GenBank/DDBJ databases">
        <title>Draft Genome Sequence of Gephyronic Acid Producer, Cystobacter violaceus Strain Cb vi76.</title>
        <authorList>
            <person name="Stevens D.C."/>
            <person name="Young J."/>
            <person name="Carmichael R."/>
            <person name="Tan J."/>
            <person name="Taylor R.E."/>
        </authorList>
    </citation>
    <scope>NUCLEOTIDE SEQUENCE [LARGE SCALE GENOMIC DNA]</scope>
    <source>
        <strain evidence="2 3">Cb vi76</strain>
    </source>
</reference>
<evidence type="ECO:0000313" key="2">
    <source>
        <dbReference type="EMBL" id="KFA90306.1"/>
    </source>
</evidence>
<accession>A0A084SPC1</accession>
<evidence type="ECO:0000256" key="1">
    <source>
        <dbReference type="SAM" id="MobiDB-lite"/>
    </source>
</evidence>
<comment type="caution">
    <text evidence="2">The sequence shown here is derived from an EMBL/GenBank/DDBJ whole genome shotgun (WGS) entry which is preliminary data.</text>
</comment>
<gene>
    <name evidence="2" type="ORF">Q664_29260</name>
</gene>
<sequence>MTNPKWLAVAARSSGQHTWTLGYVFEKYREYESKSAEALAEELGCSLETLAWLSLCRRPSQEHFAEHLEQIGNRFEVEPHLLAAVIRHVEVLDRLPPSRGAQEEEGEVTVLLAARDHSDEGDEDDEDETSP</sequence>
<dbReference type="Proteomes" id="UP000028547">
    <property type="component" value="Unassembled WGS sequence"/>
</dbReference>
<proteinExistence type="predicted"/>
<dbReference type="AlphaFoldDB" id="A0A084SPC1"/>
<name>A0A084SPC1_9BACT</name>
<feature type="compositionally biased region" description="Acidic residues" evidence="1">
    <location>
        <begin position="119"/>
        <end position="131"/>
    </location>
</feature>
<evidence type="ECO:0000313" key="3">
    <source>
        <dbReference type="Proteomes" id="UP000028547"/>
    </source>
</evidence>
<dbReference type="EMBL" id="JPMI01000216">
    <property type="protein sequence ID" value="KFA90306.1"/>
    <property type="molecule type" value="Genomic_DNA"/>
</dbReference>